<feature type="domain" description="Zn(2)-C6 fungal-type" evidence="5">
    <location>
        <begin position="40"/>
        <end position="106"/>
    </location>
</feature>
<dbReference type="EMBL" id="JAEUBG010001337">
    <property type="protein sequence ID" value="KAH3686564.1"/>
    <property type="molecule type" value="Genomic_DNA"/>
</dbReference>
<evidence type="ECO:0008006" key="9">
    <source>
        <dbReference type="Google" id="ProtNLM"/>
    </source>
</evidence>
<name>A0A9P8QBS5_WICPI</name>
<feature type="compositionally biased region" description="Polar residues" evidence="4">
    <location>
        <begin position="238"/>
        <end position="251"/>
    </location>
</feature>
<feature type="region of interest" description="Disordered" evidence="4">
    <location>
        <begin position="848"/>
        <end position="870"/>
    </location>
</feature>
<dbReference type="PANTHER" id="PTHR46910">
    <property type="entry name" value="TRANSCRIPTION FACTOR PDR1"/>
    <property type="match status" value="1"/>
</dbReference>
<evidence type="ECO:0000259" key="6">
    <source>
        <dbReference type="SMART" id="SM00906"/>
    </source>
</evidence>
<feature type="compositionally biased region" description="Polar residues" evidence="4">
    <location>
        <begin position="282"/>
        <end position="291"/>
    </location>
</feature>
<accession>A0A9P8QBS5</accession>
<dbReference type="GO" id="GO:0003677">
    <property type="term" value="F:DNA binding"/>
    <property type="evidence" value="ECO:0007669"/>
    <property type="project" value="InterPro"/>
</dbReference>
<evidence type="ECO:0000313" key="8">
    <source>
        <dbReference type="Proteomes" id="UP000774326"/>
    </source>
</evidence>
<evidence type="ECO:0000256" key="3">
    <source>
        <dbReference type="ARBA" id="ARBA00023242"/>
    </source>
</evidence>
<gene>
    <name evidence="7" type="ORF">WICPIJ_002462</name>
</gene>
<keyword evidence="3" id="KW-0539">Nucleus</keyword>
<dbReference type="GO" id="GO:0000981">
    <property type="term" value="F:DNA-binding transcription factor activity, RNA polymerase II-specific"/>
    <property type="evidence" value="ECO:0007669"/>
    <property type="project" value="InterPro"/>
</dbReference>
<dbReference type="GO" id="GO:0006351">
    <property type="term" value="P:DNA-templated transcription"/>
    <property type="evidence" value="ECO:0007669"/>
    <property type="project" value="InterPro"/>
</dbReference>
<feature type="domain" description="Xylanolytic transcriptional activator regulatory" evidence="6">
    <location>
        <begin position="498"/>
        <end position="567"/>
    </location>
</feature>
<feature type="compositionally biased region" description="Low complexity" evidence="4">
    <location>
        <begin position="227"/>
        <end position="237"/>
    </location>
</feature>
<dbReference type="InterPro" id="IPR007219">
    <property type="entry name" value="XnlR_reg_dom"/>
</dbReference>
<feature type="compositionally biased region" description="Low complexity" evidence="4">
    <location>
        <begin position="14"/>
        <end position="27"/>
    </location>
</feature>
<dbReference type="CDD" id="cd00067">
    <property type="entry name" value="GAL4"/>
    <property type="match status" value="1"/>
</dbReference>
<dbReference type="CDD" id="cd12148">
    <property type="entry name" value="fungal_TF_MHR"/>
    <property type="match status" value="1"/>
</dbReference>
<keyword evidence="2" id="KW-0862">Zinc</keyword>
<feature type="region of interest" description="Disordered" evidence="4">
    <location>
        <begin position="208"/>
        <end position="291"/>
    </location>
</feature>
<proteinExistence type="predicted"/>
<comment type="caution">
    <text evidence="7">The sequence shown here is derived from an EMBL/GenBank/DDBJ whole genome shotgun (WGS) entry which is preliminary data.</text>
</comment>
<dbReference type="GO" id="GO:0008270">
    <property type="term" value="F:zinc ion binding"/>
    <property type="evidence" value="ECO:0007669"/>
    <property type="project" value="InterPro"/>
</dbReference>
<dbReference type="AlphaFoldDB" id="A0A9P8QBS5"/>
<dbReference type="PANTHER" id="PTHR46910:SF23">
    <property type="entry name" value="THIAMINE REPRESSIBLE GENES REGULATORY PROTEIN THI1"/>
    <property type="match status" value="1"/>
</dbReference>
<protein>
    <recommendedName>
        <fullName evidence="9">Zn(2)-C6 fungal-type domain-containing protein</fullName>
    </recommendedName>
</protein>
<dbReference type="Pfam" id="PF04082">
    <property type="entry name" value="Fungal_trans"/>
    <property type="match status" value="1"/>
</dbReference>
<evidence type="ECO:0000256" key="1">
    <source>
        <dbReference type="ARBA" id="ARBA00022723"/>
    </source>
</evidence>
<dbReference type="InterPro" id="IPR050987">
    <property type="entry name" value="AtrR-like"/>
</dbReference>
<dbReference type="SMART" id="SM00066">
    <property type="entry name" value="GAL4"/>
    <property type="match status" value="1"/>
</dbReference>
<dbReference type="GO" id="GO:0045944">
    <property type="term" value="P:positive regulation of transcription by RNA polymerase II"/>
    <property type="evidence" value="ECO:0007669"/>
    <property type="project" value="UniProtKB-ARBA"/>
</dbReference>
<dbReference type="Proteomes" id="UP000774326">
    <property type="component" value="Unassembled WGS sequence"/>
</dbReference>
<feature type="compositionally biased region" description="Low complexity" evidence="4">
    <location>
        <begin position="258"/>
        <end position="279"/>
    </location>
</feature>
<dbReference type="InterPro" id="IPR001138">
    <property type="entry name" value="Zn2Cys6_DnaBD"/>
</dbReference>
<keyword evidence="8" id="KW-1185">Reference proteome</keyword>
<feature type="region of interest" description="Disordered" evidence="4">
    <location>
        <begin position="1"/>
        <end position="34"/>
    </location>
</feature>
<feature type="compositionally biased region" description="Polar residues" evidence="4">
    <location>
        <begin position="849"/>
        <end position="870"/>
    </location>
</feature>
<organism evidence="7 8">
    <name type="scientific">Wickerhamomyces pijperi</name>
    <name type="common">Yeast</name>
    <name type="synonym">Pichia pijperi</name>
    <dbReference type="NCBI Taxonomy" id="599730"/>
    <lineage>
        <taxon>Eukaryota</taxon>
        <taxon>Fungi</taxon>
        <taxon>Dikarya</taxon>
        <taxon>Ascomycota</taxon>
        <taxon>Saccharomycotina</taxon>
        <taxon>Saccharomycetes</taxon>
        <taxon>Phaffomycetales</taxon>
        <taxon>Wickerhamomycetaceae</taxon>
        <taxon>Wickerhamomyces</taxon>
    </lineage>
</organism>
<reference evidence="7" key="2">
    <citation type="submission" date="2021-01" db="EMBL/GenBank/DDBJ databases">
        <authorList>
            <person name="Schikora-Tamarit M.A."/>
        </authorList>
    </citation>
    <scope>NUCLEOTIDE SEQUENCE</scope>
    <source>
        <strain evidence="7">CBS2887</strain>
    </source>
</reference>
<evidence type="ECO:0000313" key="7">
    <source>
        <dbReference type="EMBL" id="KAH3686564.1"/>
    </source>
</evidence>
<evidence type="ECO:0000256" key="2">
    <source>
        <dbReference type="ARBA" id="ARBA00022833"/>
    </source>
</evidence>
<dbReference type="Gene3D" id="4.10.240.10">
    <property type="entry name" value="Zn(2)-C6 fungal-type DNA-binding domain"/>
    <property type="match status" value="1"/>
</dbReference>
<dbReference type="SUPFAM" id="SSF57701">
    <property type="entry name" value="Zn2/Cys6 DNA-binding domain"/>
    <property type="match status" value="1"/>
</dbReference>
<dbReference type="InterPro" id="IPR036864">
    <property type="entry name" value="Zn2-C6_fun-type_DNA-bd_sf"/>
</dbReference>
<reference evidence="7" key="1">
    <citation type="journal article" date="2021" name="Open Biol.">
        <title>Shared evolutionary footprints suggest mitochondrial oxidative damage underlies multiple complex I losses in fungi.</title>
        <authorList>
            <person name="Schikora-Tamarit M.A."/>
            <person name="Marcet-Houben M."/>
            <person name="Nosek J."/>
            <person name="Gabaldon T."/>
        </authorList>
    </citation>
    <scope>NUCLEOTIDE SEQUENCE</scope>
    <source>
        <strain evidence="7">CBS2887</strain>
    </source>
</reference>
<evidence type="ECO:0000256" key="4">
    <source>
        <dbReference type="SAM" id="MobiDB-lite"/>
    </source>
</evidence>
<sequence length="870" mass="97017">MNGTPSTTIPVLPDSTNSNDSSKSNTNARRSRLIAPDKRKRAAFSCNRCRIKKIKCLREEDTATTDQHNSSSSSSHVVYNKTTPCTNCAKVDVECITDIPRRRRVYGSFENLGSHYQIVLKLVQGAYPHLDVNDVNELIKLGEGLGIDMSINGEESDSLKNIEVESQVLKPFFPKNFDRLTSPNSAVGSSGCSSAASTSASASTATAAAGTLSSHPHSISSLVHPESSSSGPGMSSSQANGTNSNNNSSVINEHGRLSAVTGSGSGSAAVTGSGSVGAAPDSDSNSKTNKASVSETLLYDSKGGSHYVGYSGTPVLFKLLCSMLLKRSYRTQLSFDSGIKLFQNKLSNKINYKQQYSHLLNDLSFPIVRNILSSKAQSDHCINYFFSYIHPFYFILDEQEFRHKHELFWRYIYNQPLTPQQYEALSTSFVGCLYLIWIISSKSSSSATSADAALDYNQLDNILQLMLTEISLNSSIPSIQFLYLYGVYLHANKNRDSSWNVIGLAIRQAVSLGLHKKFKEQEKDTLKKQVFWSLYQYELILCSSFGRQSNLNEDLIDVSLPSVDMVNSSDPKFKKFFVCILTLFKFLNKIIKERRSAEYTSKQIISLINVERTLSLKAQLIQIAKSLEIKTDSLDDINDIFDYKLNLAYHYYMITLTLPYLLYITTENFKIKDDETLLAIVKTGLTSAIKISQLLKLSLAKGFNFGAINTDCMYGYSSNLILSLFFVYLSNASNDLSHLQIELSSTQELVTLNKNSILEFNSDIIEFMSNSKLDDTTKRILEVIVGIRDDLKLVEFQSDLRFDVFNLDHLLTDESGQPPSNVRFDVYDSLFMNNEIYLDHQANNNNNNIHASENSYSNQIASQNDGPTWN</sequence>
<evidence type="ECO:0000259" key="5">
    <source>
        <dbReference type="SMART" id="SM00066"/>
    </source>
</evidence>
<dbReference type="SMART" id="SM00906">
    <property type="entry name" value="Fungal_trans"/>
    <property type="match status" value="1"/>
</dbReference>
<keyword evidence="1" id="KW-0479">Metal-binding</keyword>
<dbReference type="OrthoDB" id="3979546at2759"/>